<keyword evidence="6" id="KW-0808">Transferase</keyword>
<organism evidence="10 11">
    <name type="scientific">Kingdonia uniflora</name>
    <dbReference type="NCBI Taxonomy" id="39325"/>
    <lineage>
        <taxon>Eukaryota</taxon>
        <taxon>Viridiplantae</taxon>
        <taxon>Streptophyta</taxon>
        <taxon>Embryophyta</taxon>
        <taxon>Tracheophyta</taxon>
        <taxon>Spermatophyta</taxon>
        <taxon>Magnoliopsida</taxon>
        <taxon>Ranunculales</taxon>
        <taxon>Circaeasteraceae</taxon>
        <taxon>Kingdonia</taxon>
    </lineage>
</organism>
<evidence type="ECO:0000256" key="8">
    <source>
        <dbReference type="ARBA" id="ARBA00022741"/>
    </source>
</evidence>
<dbReference type="GO" id="GO:0008878">
    <property type="term" value="F:glucose-1-phosphate adenylyltransferase activity"/>
    <property type="evidence" value="ECO:0007669"/>
    <property type="project" value="UniProtKB-EC"/>
</dbReference>
<keyword evidence="9" id="KW-0750">Starch biosynthesis</keyword>
<keyword evidence="7" id="KW-0548">Nucleotidyltransferase</keyword>
<evidence type="ECO:0000256" key="4">
    <source>
        <dbReference type="ARBA" id="ARBA00012460"/>
    </source>
</evidence>
<dbReference type="InterPro" id="IPR011831">
    <property type="entry name" value="ADP-Glc_PPase"/>
</dbReference>
<evidence type="ECO:0000256" key="7">
    <source>
        <dbReference type="ARBA" id="ARBA00022695"/>
    </source>
</evidence>
<dbReference type="Gene3D" id="2.160.10.10">
    <property type="entry name" value="Hexapeptide repeat proteins"/>
    <property type="match status" value="1"/>
</dbReference>
<evidence type="ECO:0000256" key="1">
    <source>
        <dbReference type="ARBA" id="ARBA00000956"/>
    </source>
</evidence>
<comment type="caution">
    <text evidence="10">The sequence shown here is derived from an EMBL/GenBank/DDBJ whole genome shotgun (WGS) entry which is preliminary data.</text>
</comment>
<dbReference type="EC" id="2.7.7.27" evidence="4"/>
<evidence type="ECO:0000256" key="9">
    <source>
        <dbReference type="ARBA" id="ARBA00022922"/>
    </source>
</evidence>
<dbReference type="GO" id="GO:0019252">
    <property type="term" value="P:starch biosynthetic process"/>
    <property type="evidence" value="ECO:0007669"/>
    <property type="project" value="UniProtKB-KW"/>
</dbReference>
<gene>
    <name evidence="10" type="ORF">GIB67_001944</name>
</gene>
<comment type="pathway">
    <text evidence="2">Glycan biosynthesis; starch biosynthesis.</text>
</comment>
<evidence type="ECO:0000256" key="3">
    <source>
        <dbReference type="ARBA" id="ARBA00010443"/>
    </source>
</evidence>
<evidence type="ECO:0000256" key="2">
    <source>
        <dbReference type="ARBA" id="ARBA00004727"/>
    </source>
</evidence>
<proteinExistence type="inferred from homology"/>
<comment type="similarity">
    <text evidence="3">Belongs to the bacterial/plant glucose-1-phosphate adenylyltransferase family.</text>
</comment>
<keyword evidence="8" id="KW-0547">Nucleotide-binding</keyword>
<dbReference type="AlphaFoldDB" id="A0A7J7NVP6"/>
<evidence type="ECO:0000256" key="6">
    <source>
        <dbReference type="ARBA" id="ARBA00022679"/>
    </source>
</evidence>
<keyword evidence="5" id="KW-0021">Allosteric enzyme</keyword>
<dbReference type="EMBL" id="JACGCM010000511">
    <property type="protein sequence ID" value="KAF6171229.1"/>
    <property type="molecule type" value="Genomic_DNA"/>
</dbReference>
<protein>
    <recommendedName>
        <fullName evidence="4">glucose-1-phosphate adenylyltransferase</fullName>
        <ecNumber evidence="4">2.7.7.27</ecNumber>
    </recommendedName>
</protein>
<accession>A0A7J7NVP6</accession>
<comment type="catalytic activity">
    <reaction evidence="1">
        <text>alpha-D-glucose 1-phosphate + ATP + H(+) = ADP-alpha-D-glucose + diphosphate</text>
        <dbReference type="Rhea" id="RHEA:12120"/>
        <dbReference type="ChEBI" id="CHEBI:15378"/>
        <dbReference type="ChEBI" id="CHEBI:30616"/>
        <dbReference type="ChEBI" id="CHEBI:33019"/>
        <dbReference type="ChEBI" id="CHEBI:57498"/>
        <dbReference type="ChEBI" id="CHEBI:58601"/>
        <dbReference type="EC" id="2.7.7.27"/>
    </reaction>
</comment>
<dbReference type="PANTHER" id="PTHR43523:SF12">
    <property type="entry name" value="GLUCOSE-1-PHOSPHATE ADENYLYLTRANSFERASE LARGE SUBUNIT 1, CHLOROPLASTIC-RELATED"/>
    <property type="match status" value="1"/>
</dbReference>
<keyword evidence="11" id="KW-1185">Reference proteome</keyword>
<dbReference type="PANTHER" id="PTHR43523">
    <property type="entry name" value="GLUCOSE-1-PHOSPHATE ADENYLYLTRANSFERASE-RELATED"/>
    <property type="match status" value="1"/>
</dbReference>
<name>A0A7J7NVP6_9MAGN</name>
<dbReference type="GO" id="GO:0000166">
    <property type="term" value="F:nucleotide binding"/>
    <property type="evidence" value="ECO:0007669"/>
    <property type="project" value="UniProtKB-KW"/>
</dbReference>
<evidence type="ECO:0000256" key="5">
    <source>
        <dbReference type="ARBA" id="ARBA00022533"/>
    </source>
</evidence>
<sequence>MNLILRFLQVAKPPRCPAEGQCISWTLQRVSSLAGDRDILLVADCQHVIRYLQDQQSGISWRAAVSLDPCLWDCNKFSNISFWLVPRCLNFTAHELAALGHSSTVETLVFSNSKIQRDLHTNLASAFVVITSENDPRKQVDTSILELSREDAKRFPYITSMGLYVFKTDVLLDLLRDCQVKHSIVGVRSRLEYGVEMKKVEEAERPSEGFYIRYSITVVLKNSTIPDETII</sequence>
<reference evidence="10 11" key="1">
    <citation type="journal article" date="2020" name="IScience">
        <title>Genome Sequencing of the Endangered Kingdonia uniflora (Circaeasteraceae, Ranunculales) Reveals Potential Mechanisms of Evolutionary Specialization.</title>
        <authorList>
            <person name="Sun Y."/>
            <person name="Deng T."/>
            <person name="Zhang A."/>
            <person name="Moore M.J."/>
            <person name="Landis J.B."/>
            <person name="Lin N."/>
            <person name="Zhang H."/>
            <person name="Zhang X."/>
            <person name="Huang J."/>
            <person name="Zhang X."/>
            <person name="Sun H."/>
            <person name="Wang H."/>
        </authorList>
    </citation>
    <scope>NUCLEOTIDE SEQUENCE [LARGE SCALE GENOMIC DNA]</scope>
    <source>
        <strain evidence="10">TB1705</strain>
        <tissue evidence="10">Leaf</tissue>
    </source>
</reference>
<dbReference type="GO" id="GO:0005978">
    <property type="term" value="P:glycogen biosynthetic process"/>
    <property type="evidence" value="ECO:0007669"/>
    <property type="project" value="InterPro"/>
</dbReference>
<evidence type="ECO:0000313" key="11">
    <source>
        <dbReference type="Proteomes" id="UP000541444"/>
    </source>
</evidence>
<dbReference type="Proteomes" id="UP000541444">
    <property type="component" value="Unassembled WGS sequence"/>
</dbReference>
<evidence type="ECO:0000313" key="10">
    <source>
        <dbReference type="EMBL" id="KAF6171229.1"/>
    </source>
</evidence>